<protein>
    <recommendedName>
        <fullName evidence="1">F5/8 type C domain-containing protein</fullName>
    </recommendedName>
</protein>
<evidence type="ECO:0000259" key="1">
    <source>
        <dbReference type="Pfam" id="PF00754"/>
    </source>
</evidence>
<dbReference type="Pfam" id="PF00754">
    <property type="entry name" value="F5_F8_type_C"/>
    <property type="match status" value="1"/>
</dbReference>
<dbReference type="InterPro" id="IPR008979">
    <property type="entry name" value="Galactose-bd-like_sf"/>
</dbReference>
<reference evidence="2 3" key="1">
    <citation type="submission" date="2024-04" db="EMBL/GenBank/DDBJ databases">
        <title>Tritrichomonas musculus Genome.</title>
        <authorList>
            <person name="Alves-Ferreira E."/>
            <person name="Grigg M."/>
            <person name="Lorenzi H."/>
            <person name="Galac M."/>
        </authorList>
    </citation>
    <scope>NUCLEOTIDE SEQUENCE [LARGE SCALE GENOMIC DNA]</scope>
    <source>
        <strain evidence="2 3">EAF2021</strain>
    </source>
</reference>
<dbReference type="SUPFAM" id="SSF49785">
    <property type="entry name" value="Galactose-binding domain-like"/>
    <property type="match status" value="1"/>
</dbReference>
<proteinExistence type="predicted"/>
<dbReference type="InterPro" id="IPR000421">
    <property type="entry name" value="FA58C"/>
</dbReference>
<keyword evidence="3" id="KW-1185">Reference proteome</keyword>
<name>A0ABR2H6V3_9EUKA</name>
<sequence length="432" mass="50171">MNNSITLQTNSILQVPFSNYPKDFTFIVNGREFKTTKFCADLLSTKISKLHQIEPTNSEFSIKTKSKGDFQRFLDLLTFRQQNISDQDISFLTEIISILNTDNLDINFATVEISLENVIDLIKAHEQAPFLYSANLQQEIEFLSSHLYEMKEEQIARIPELSTDTIEEIISSDRLVLETEDQLLSLINHLLSKSSSYSTLYEHVHFTNVSDEAMKEFLSSFSIDLMTQGTWISISKRLIKEESFQFSESEKESRYQHPAVKEEIQFKGSDDLRGVFSYIRDHSNISEDVAVTQSSFGDGDVNCLLNIESKSGSYSTPNSQNSWICFEFKKHRIIPKNYTIQNYSGLYNPRSWVIEASDDGSEWTKIDEQNDCENLKGREKIHTFTIPKMNVKNKLYGFKFIRIRQTNQNWNNDYRLKLRSIEFYGSLIIDKY</sequence>
<gene>
    <name evidence="2" type="ORF">M9Y10_027085</name>
</gene>
<dbReference type="Proteomes" id="UP001470230">
    <property type="component" value="Unassembled WGS sequence"/>
</dbReference>
<organism evidence="2 3">
    <name type="scientific">Tritrichomonas musculus</name>
    <dbReference type="NCBI Taxonomy" id="1915356"/>
    <lineage>
        <taxon>Eukaryota</taxon>
        <taxon>Metamonada</taxon>
        <taxon>Parabasalia</taxon>
        <taxon>Tritrichomonadida</taxon>
        <taxon>Tritrichomonadidae</taxon>
        <taxon>Tritrichomonas</taxon>
    </lineage>
</organism>
<evidence type="ECO:0000313" key="2">
    <source>
        <dbReference type="EMBL" id="KAK8841467.1"/>
    </source>
</evidence>
<comment type="caution">
    <text evidence="2">The sequence shown here is derived from an EMBL/GenBank/DDBJ whole genome shotgun (WGS) entry which is preliminary data.</text>
</comment>
<accession>A0ABR2H6V3</accession>
<feature type="domain" description="F5/8 type C" evidence="1">
    <location>
        <begin position="292"/>
        <end position="414"/>
    </location>
</feature>
<dbReference type="Gene3D" id="2.60.120.260">
    <property type="entry name" value="Galactose-binding domain-like"/>
    <property type="match status" value="1"/>
</dbReference>
<evidence type="ECO:0000313" key="3">
    <source>
        <dbReference type="Proteomes" id="UP001470230"/>
    </source>
</evidence>
<dbReference type="EMBL" id="JAPFFF010000041">
    <property type="protein sequence ID" value="KAK8841467.1"/>
    <property type="molecule type" value="Genomic_DNA"/>
</dbReference>